<sequence length="236" mass="26415">MGEQNSPSRPADESVRPGRAPWDDIDVESLHTVTDPAQVAILADPRRVRFIRPFLAREATVSEVAGELGVTANSLLYRVRRMTDAGLLRVVEERPRTGRAIKVYRSSYDGYRVPMSAMQYDDLRHRVDAYGRPLLDDLARAYTTALRDAPHHDRIIARNSAGEVWTTDLLPTKTRRGEPLVFADSVLWLDRRQAEIAQRHVHEALEAALSADDSEHSAGPRAPYLVMGAVLPLSDE</sequence>
<dbReference type="InterPro" id="IPR019885">
    <property type="entry name" value="Tscrpt_reg_HTH_AsnC-type_CS"/>
</dbReference>
<evidence type="ECO:0000313" key="2">
    <source>
        <dbReference type="EMBL" id="MBP2380719.1"/>
    </source>
</evidence>
<evidence type="ECO:0000256" key="1">
    <source>
        <dbReference type="SAM" id="MobiDB-lite"/>
    </source>
</evidence>
<comment type="caution">
    <text evidence="2">The sequence shown here is derived from an EMBL/GenBank/DDBJ whole genome shotgun (WGS) entry which is preliminary data.</text>
</comment>
<accession>A0ABS4WWY7</accession>
<dbReference type="GO" id="GO:0003677">
    <property type="term" value="F:DNA binding"/>
    <property type="evidence" value="ECO:0007669"/>
    <property type="project" value="UniProtKB-KW"/>
</dbReference>
<keyword evidence="2" id="KW-0238">DNA-binding</keyword>
<reference evidence="2 3" key="1">
    <citation type="submission" date="2021-03" db="EMBL/GenBank/DDBJ databases">
        <title>Sequencing the genomes of 1000 actinobacteria strains.</title>
        <authorList>
            <person name="Klenk H.-P."/>
        </authorList>
    </citation>
    <scope>NUCLEOTIDE SEQUENCE [LARGE SCALE GENOMIC DNA]</scope>
    <source>
        <strain evidence="2 3">DSM 14566</strain>
    </source>
</reference>
<organism evidence="2 3">
    <name type="scientific">Brachybacterium sacelli</name>
    <dbReference type="NCBI Taxonomy" id="173364"/>
    <lineage>
        <taxon>Bacteria</taxon>
        <taxon>Bacillati</taxon>
        <taxon>Actinomycetota</taxon>
        <taxon>Actinomycetes</taxon>
        <taxon>Micrococcales</taxon>
        <taxon>Dermabacteraceae</taxon>
        <taxon>Brachybacterium</taxon>
    </lineage>
</organism>
<gene>
    <name evidence="2" type="ORF">JOF43_000676</name>
</gene>
<dbReference type="RefSeq" id="WP_209899082.1">
    <property type="nucleotide sequence ID" value="NZ_BAAAJW010000029.1"/>
</dbReference>
<dbReference type="InterPro" id="IPR011991">
    <property type="entry name" value="ArsR-like_HTH"/>
</dbReference>
<dbReference type="InterPro" id="IPR036390">
    <property type="entry name" value="WH_DNA-bd_sf"/>
</dbReference>
<dbReference type="PROSITE" id="PS00519">
    <property type="entry name" value="HTH_ASNC_1"/>
    <property type="match status" value="1"/>
</dbReference>
<dbReference type="Proteomes" id="UP001519290">
    <property type="component" value="Unassembled WGS sequence"/>
</dbReference>
<proteinExistence type="predicted"/>
<dbReference type="Gene3D" id="1.10.10.10">
    <property type="entry name" value="Winged helix-like DNA-binding domain superfamily/Winged helix DNA-binding domain"/>
    <property type="match status" value="1"/>
</dbReference>
<keyword evidence="3" id="KW-1185">Reference proteome</keyword>
<dbReference type="Pfam" id="PF12840">
    <property type="entry name" value="HTH_20"/>
    <property type="match status" value="1"/>
</dbReference>
<dbReference type="CDD" id="cd00090">
    <property type="entry name" value="HTH_ARSR"/>
    <property type="match status" value="1"/>
</dbReference>
<feature type="region of interest" description="Disordered" evidence="1">
    <location>
        <begin position="1"/>
        <end position="21"/>
    </location>
</feature>
<dbReference type="SUPFAM" id="SSF46785">
    <property type="entry name" value="Winged helix' DNA-binding domain"/>
    <property type="match status" value="1"/>
</dbReference>
<dbReference type="EMBL" id="JAGIOD010000001">
    <property type="protein sequence ID" value="MBP2380719.1"/>
    <property type="molecule type" value="Genomic_DNA"/>
</dbReference>
<name>A0ABS4WWY7_9MICO</name>
<protein>
    <submittedName>
        <fullName evidence="2">DNA-binding transcriptional ArsR family regulator</fullName>
    </submittedName>
</protein>
<evidence type="ECO:0000313" key="3">
    <source>
        <dbReference type="Proteomes" id="UP001519290"/>
    </source>
</evidence>
<dbReference type="InterPro" id="IPR036388">
    <property type="entry name" value="WH-like_DNA-bd_sf"/>
</dbReference>